<dbReference type="RefSeq" id="WP_150490588.1">
    <property type="nucleotide sequence ID" value="NZ_BMUV01000009.1"/>
</dbReference>
<evidence type="ECO:0000256" key="1">
    <source>
        <dbReference type="SAM" id="MobiDB-lite"/>
    </source>
</evidence>
<sequence length="328" mass="34847">MPHTAHALDTQAQTMVATAASSAPSVLNAQPWSFVTTPALVEVYAEPGSASIPTPSAARDVRLSCGAAVFNIRVALARLGRGARVSVLPDPENPLLVARVEVTGDAPDPDLDALYPWVADRRTNRFPFRDRALPAGVLALLHDAAAREGATLRLLDGEPEYQRILTLIRKATLVEEEPVREDRAARISDGAAPASIPVGNLGPVPRAAGPDVPPVRDLAEGLDLPGRGAAAFEPRPDLAVLETPGDDPAAWIAAGQALQRLLLEATGHGVAASFANQPLEDPDLREDVSSSAAHYGHPQMVLRLGYPRVRPPATPRRPLAEVHRRVEE</sequence>
<organism evidence="2 3">
    <name type="scientific">Streptomyces nitrosporeus</name>
    <dbReference type="NCBI Taxonomy" id="28894"/>
    <lineage>
        <taxon>Bacteria</taxon>
        <taxon>Bacillati</taxon>
        <taxon>Actinomycetota</taxon>
        <taxon>Actinomycetes</taxon>
        <taxon>Kitasatosporales</taxon>
        <taxon>Streptomycetaceae</taxon>
        <taxon>Streptomyces</taxon>
    </lineage>
</organism>
<name>A0A5J6FFQ0_9ACTN</name>
<accession>A0A5J6FFQ0</accession>
<dbReference type="Proteomes" id="UP000326178">
    <property type="component" value="Chromosome"/>
</dbReference>
<dbReference type="GO" id="GO:0016491">
    <property type="term" value="F:oxidoreductase activity"/>
    <property type="evidence" value="ECO:0007669"/>
    <property type="project" value="InterPro"/>
</dbReference>
<proteinExistence type="predicted"/>
<dbReference type="InterPro" id="IPR050627">
    <property type="entry name" value="Nitroreductase/BluB"/>
</dbReference>
<dbReference type="PANTHER" id="PTHR23026:SF123">
    <property type="entry name" value="NAD(P)H NITROREDUCTASE RV3131-RELATED"/>
    <property type="match status" value="1"/>
</dbReference>
<dbReference type="EMBL" id="CP023702">
    <property type="protein sequence ID" value="QEU75278.1"/>
    <property type="molecule type" value="Genomic_DNA"/>
</dbReference>
<dbReference type="InterPro" id="IPR000415">
    <property type="entry name" value="Nitroreductase-like"/>
</dbReference>
<dbReference type="OrthoDB" id="8156917at2"/>
<protein>
    <recommendedName>
        <fullName evidence="4">Nitroreductase</fullName>
    </recommendedName>
</protein>
<evidence type="ECO:0000313" key="2">
    <source>
        <dbReference type="EMBL" id="QEU75278.1"/>
    </source>
</evidence>
<feature type="compositionally biased region" description="Basic and acidic residues" evidence="1">
    <location>
        <begin position="318"/>
        <end position="328"/>
    </location>
</feature>
<dbReference type="Gene3D" id="3.40.109.10">
    <property type="entry name" value="NADH Oxidase"/>
    <property type="match status" value="1"/>
</dbReference>
<gene>
    <name evidence="2" type="ORF">CP967_27825</name>
</gene>
<dbReference type="AlphaFoldDB" id="A0A5J6FFQ0"/>
<reference evidence="2 3" key="1">
    <citation type="submission" date="2017-09" db="EMBL/GenBank/DDBJ databases">
        <authorList>
            <person name="Lee N."/>
            <person name="Cho B.-K."/>
        </authorList>
    </citation>
    <scope>NUCLEOTIDE SEQUENCE [LARGE SCALE GENOMIC DNA]</scope>
    <source>
        <strain evidence="2 3">ATCC 12769</strain>
    </source>
</reference>
<evidence type="ECO:0000313" key="3">
    <source>
        <dbReference type="Proteomes" id="UP000326178"/>
    </source>
</evidence>
<keyword evidence="3" id="KW-1185">Reference proteome</keyword>
<dbReference type="PANTHER" id="PTHR23026">
    <property type="entry name" value="NADPH NITROREDUCTASE"/>
    <property type="match status" value="1"/>
</dbReference>
<dbReference type="KEGG" id="snk:CP967_27825"/>
<feature type="region of interest" description="Disordered" evidence="1">
    <location>
        <begin position="306"/>
        <end position="328"/>
    </location>
</feature>
<dbReference type="SUPFAM" id="SSF55469">
    <property type="entry name" value="FMN-dependent nitroreductase-like"/>
    <property type="match status" value="2"/>
</dbReference>
<dbReference type="NCBIfam" id="NF047509">
    <property type="entry name" value="Rv3131_FMN_oxido"/>
    <property type="match status" value="1"/>
</dbReference>
<evidence type="ECO:0008006" key="4">
    <source>
        <dbReference type="Google" id="ProtNLM"/>
    </source>
</evidence>